<dbReference type="Pfam" id="PF13602">
    <property type="entry name" value="ADH_zinc_N_2"/>
    <property type="match status" value="1"/>
</dbReference>
<dbReference type="GO" id="GO:0016491">
    <property type="term" value="F:oxidoreductase activity"/>
    <property type="evidence" value="ECO:0007669"/>
    <property type="project" value="InterPro"/>
</dbReference>
<dbReference type="InterPro" id="IPR011032">
    <property type="entry name" value="GroES-like_sf"/>
</dbReference>
<accession>A0A7S1XFV9</accession>
<sequence>MGLTNLPGRMKCVMATRFGVAKEVLEMVDDVPVPRVSRGSGEMLVQVKACSMTPGDVRMLSGEADLVKKPSQFPYIPGLDIAGVVVEIDPAEDEKPESERKFRVGDEVVGTWKLFGVGGMAQYALVKMELSALKPQILSFVEAASLCNSAVYSMVGVEGAQVEKGSRVMILGGSGGLGTALVQLARRAGATYIACTSTQVDLMKSLGVDCAIDYTKEAWWKRPEFAQNPFDVVFDCAEGLSAWNNILASGVLKSGKLGGKHYAYVQKEWRIVMHHWYDMIIYMLPLLGRIIMTRIDTSKPRYVFPIILGEPNGQRIKRLFDIVQEGGLKAVLDSRSPHPFTEEGVREAFTIHENHRGHGKIVVEIAK</sequence>
<dbReference type="Gene3D" id="3.40.50.720">
    <property type="entry name" value="NAD(P)-binding Rossmann-like Domain"/>
    <property type="match status" value="1"/>
</dbReference>
<evidence type="ECO:0000259" key="1">
    <source>
        <dbReference type="SMART" id="SM00829"/>
    </source>
</evidence>
<proteinExistence type="predicted"/>
<reference evidence="2" key="1">
    <citation type="submission" date="2021-01" db="EMBL/GenBank/DDBJ databases">
        <authorList>
            <person name="Corre E."/>
            <person name="Pelletier E."/>
            <person name="Niang G."/>
            <person name="Scheremetjew M."/>
            <person name="Finn R."/>
            <person name="Kale V."/>
            <person name="Holt S."/>
            <person name="Cochrane G."/>
            <person name="Meng A."/>
            <person name="Brown T."/>
            <person name="Cohen L."/>
        </authorList>
    </citation>
    <scope>NUCLEOTIDE SEQUENCE</scope>
    <source>
        <strain evidence="2">SAG 36.94</strain>
    </source>
</reference>
<dbReference type="Gene3D" id="3.90.180.10">
    <property type="entry name" value="Medium-chain alcohol dehydrogenases, catalytic domain"/>
    <property type="match status" value="1"/>
</dbReference>
<feature type="domain" description="Enoyl reductase (ER)" evidence="1">
    <location>
        <begin position="19"/>
        <end position="363"/>
    </location>
</feature>
<dbReference type="InterPro" id="IPR050700">
    <property type="entry name" value="YIM1/Zinc_Alcohol_DH_Fams"/>
</dbReference>
<dbReference type="Pfam" id="PF08240">
    <property type="entry name" value="ADH_N"/>
    <property type="match status" value="1"/>
</dbReference>
<dbReference type="AlphaFoldDB" id="A0A7S1XFV9"/>
<evidence type="ECO:0000313" key="2">
    <source>
        <dbReference type="EMBL" id="CAD9235316.1"/>
    </source>
</evidence>
<dbReference type="CDD" id="cd08267">
    <property type="entry name" value="MDR1"/>
    <property type="match status" value="1"/>
</dbReference>
<dbReference type="PANTHER" id="PTHR11695:SF648">
    <property type="entry name" value="ZINC-BINDING OXIDOREDUCTASE"/>
    <property type="match status" value="1"/>
</dbReference>
<dbReference type="SUPFAM" id="SSF50129">
    <property type="entry name" value="GroES-like"/>
    <property type="match status" value="1"/>
</dbReference>
<dbReference type="SMART" id="SM00829">
    <property type="entry name" value="PKS_ER"/>
    <property type="match status" value="1"/>
</dbReference>
<organism evidence="2">
    <name type="scientific">Compsopogon caeruleus</name>
    <dbReference type="NCBI Taxonomy" id="31354"/>
    <lineage>
        <taxon>Eukaryota</taxon>
        <taxon>Rhodophyta</taxon>
        <taxon>Compsopogonophyceae</taxon>
        <taxon>Compsopogonales</taxon>
        <taxon>Compsopogonaceae</taxon>
        <taxon>Compsopogon</taxon>
    </lineage>
</organism>
<dbReference type="InterPro" id="IPR036291">
    <property type="entry name" value="NAD(P)-bd_dom_sf"/>
</dbReference>
<dbReference type="InterPro" id="IPR020843">
    <property type="entry name" value="ER"/>
</dbReference>
<name>A0A7S1XFV9_9RHOD</name>
<protein>
    <recommendedName>
        <fullName evidence="1">Enoyl reductase (ER) domain-containing protein</fullName>
    </recommendedName>
</protein>
<dbReference type="InterPro" id="IPR013154">
    <property type="entry name" value="ADH-like_N"/>
</dbReference>
<dbReference type="PANTHER" id="PTHR11695">
    <property type="entry name" value="ALCOHOL DEHYDROGENASE RELATED"/>
    <property type="match status" value="1"/>
</dbReference>
<gene>
    <name evidence="2" type="ORF">CCAE0312_LOCUS7407</name>
</gene>
<dbReference type="SUPFAM" id="SSF51735">
    <property type="entry name" value="NAD(P)-binding Rossmann-fold domains"/>
    <property type="match status" value="1"/>
</dbReference>
<dbReference type="EMBL" id="HBGH01013202">
    <property type="protein sequence ID" value="CAD9235316.1"/>
    <property type="molecule type" value="Transcribed_RNA"/>
</dbReference>